<dbReference type="InterPro" id="IPR038765">
    <property type="entry name" value="Papain-like_cys_pep_sf"/>
</dbReference>
<evidence type="ECO:0000313" key="1">
    <source>
        <dbReference type="EMBL" id="KKS47858.1"/>
    </source>
</evidence>
<name>A0A0G1CDY2_9BACT</name>
<organism evidence="1 2">
    <name type="scientific">Candidatus Gottesmanbacteria bacterium GW2011_GWA2_42_18</name>
    <dbReference type="NCBI Taxonomy" id="1618442"/>
    <lineage>
        <taxon>Bacteria</taxon>
        <taxon>Candidatus Gottesmaniibacteriota</taxon>
    </lineage>
</organism>
<sequence length="144" mass="15882">MKVENVDCVDSININPNRKPMVVTLIKLSTLYACPGFLQCVGFVQAGTALVNGSPLSIDQHAINYATKIPDGYAFIENFSGVNIKVDDLPIWDYDTYGHIAYVLNAYSNHVFQVAEANAPKDGYVGISFKTTDSPNFIGFLRRQ</sequence>
<gene>
    <name evidence="1" type="ORF">UV09_C0002G0036</name>
</gene>
<dbReference type="Gene3D" id="3.90.1720.10">
    <property type="entry name" value="endopeptidase domain like (from Nostoc punctiforme)"/>
    <property type="match status" value="1"/>
</dbReference>
<accession>A0A0G1CDY2</accession>
<dbReference type="EMBL" id="LCDD01000002">
    <property type="protein sequence ID" value="KKS47858.1"/>
    <property type="molecule type" value="Genomic_DNA"/>
</dbReference>
<protein>
    <submittedName>
        <fullName evidence="1">Uncharacterized protein</fullName>
    </submittedName>
</protein>
<proteinExistence type="predicted"/>
<comment type="caution">
    <text evidence="1">The sequence shown here is derived from an EMBL/GenBank/DDBJ whole genome shotgun (WGS) entry which is preliminary data.</text>
</comment>
<evidence type="ECO:0000313" key="2">
    <source>
        <dbReference type="Proteomes" id="UP000034320"/>
    </source>
</evidence>
<dbReference type="AlphaFoldDB" id="A0A0G1CDY2"/>
<dbReference type="Proteomes" id="UP000034320">
    <property type="component" value="Unassembled WGS sequence"/>
</dbReference>
<reference evidence="1 2" key="1">
    <citation type="journal article" date="2015" name="Nature">
        <title>rRNA introns, odd ribosomes, and small enigmatic genomes across a large radiation of phyla.</title>
        <authorList>
            <person name="Brown C.T."/>
            <person name="Hug L.A."/>
            <person name="Thomas B.C."/>
            <person name="Sharon I."/>
            <person name="Castelle C.J."/>
            <person name="Singh A."/>
            <person name="Wilkins M.J."/>
            <person name="Williams K.H."/>
            <person name="Banfield J.F."/>
        </authorList>
    </citation>
    <scope>NUCLEOTIDE SEQUENCE [LARGE SCALE GENOMIC DNA]</scope>
</reference>
<dbReference type="SUPFAM" id="SSF54001">
    <property type="entry name" value="Cysteine proteinases"/>
    <property type="match status" value="1"/>
</dbReference>